<feature type="region of interest" description="Disordered" evidence="10">
    <location>
        <begin position="746"/>
        <end position="775"/>
    </location>
</feature>
<dbReference type="CDD" id="cd05574">
    <property type="entry name" value="STKc_phototropin_like"/>
    <property type="match status" value="1"/>
</dbReference>
<evidence type="ECO:0000256" key="4">
    <source>
        <dbReference type="ARBA" id="ARBA00022679"/>
    </source>
</evidence>
<dbReference type="FunFam" id="1.10.510.10:FF:000295">
    <property type="entry name" value="Serine/threonine-protein kinase AGC1-7"/>
    <property type="match status" value="1"/>
</dbReference>
<sequence length="1188" mass="130045">MGKKFVKYFVVDAFTDSAFKGNPAAVCLLEYEKDEKWLQAVAAEFNISETCYLTPITTDVAVTSNPRFRLRWFTPVAEVKLCGHATLAASHTLFSNGLVNSDIIEFDTLSGILTAKKVPESINPESVSNGEAKESFLIELDLPIVPTTEFSIDAVSISKALNSAPIIDLKKTTTFGDLFVVLPSGKDVAEINPEFDEILKCPGRGVIVSGVAPPESGFDFYSRFFCPKLGINEDPVCGSAHCALAPYWSKKLGKCDFMAYQASPRSGILDIHVDEQNQRVLLRGKAVTVMEGSVLDCRKFPMEREPFAPSVAPQTCVLKMNFACGNCHKKIRKQLQKTQGVHSIHIDANEGKVTVSSTVDPHVLIEEFAKIGKKAHLLWEPRPLLMNQNNADNRGKRVQDALFDAQQNGIDLDQLAQLQKFTENKRLKLLELNQTNNIKMTFSDNGVISHIDHATDINTNNLHEPKGNNGAMNGHNPPPMNTFGQGQYGNIGGAGCSRGPAPFGNGSGGCDPATKNVPPCCHAFEFSCGGNRWGEEKAQRPLLPPNCDPTGPMPTYNHGPYGATPPNHYAPHGSQPVNILHADVNCGGGIPVKGWSRVAPSMSSKPDKGPDSYEMSCMPRKVVESETKKMEGFSKSIDANIICNNPLYQEPKKTDLIGKYSASSGSGSPRETRFTKITENVTFNRHLDPKKMDPLSRPVGNASANQSAIQSPRTPSKTTSAAAGALATAALPANMKTNEAKTFSSITNHANLSGRSSTRSNSLESSGGANKPHTGGDVRWEAIQFATARGTIGLSNFRLLKRLGYGDIGSVYLVELRGTNAHFAMKVMDKASLASRNKLLRAQTEKEILGLLDHPFLPTLYTYFETDKFYCIVMEFCSGGNLHSLRQKQPNKHFTEEAARFYASEVLLALEYLHMLGIVYRDLKPENLLVRDEGHIMLSDFDLSLRCSVSPTLVKSSSVHVNSGGGGGILDDESVVQGCMQPSTFFPRILPGKKNRKSKSDFGLFVGGSMPELMAEPTNVRSMSFVGTHEYLAPEIIRGEGHGSAVDWWTFGIFLYELLHGTTPFKGQGNRATLFNVVGQPLRFPENPQVSMVARDLIRGLLVKEPHKRIAYKRGATEIKQHPFFEGVNWALVRSALPPHIPEPVDFSQYASKEAPPADKKGPDVGGDKNDVSPPENKNESYIEFEYF</sequence>
<dbReference type="NCBIfam" id="TIGR00654">
    <property type="entry name" value="PhzF_family"/>
    <property type="match status" value="1"/>
</dbReference>
<keyword evidence="7" id="KW-0067">ATP-binding</keyword>
<dbReference type="GO" id="GO:0005524">
    <property type="term" value="F:ATP binding"/>
    <property type="evidence" value="ECO:0007669"/>
    <property type="project" value="UniProtKB-KW"/>
</dbReference>
<dbReference type="PROSITE" id="PS50846">
    <property type="entry name" value="HMA_2"/>
    <property type="match status" value="1"/>
</dbReference>
<evidence type="ECO:0000256" key="6">
    <source>
        <dbReference type="ARBA" id="ARBA00022777"/>
    </source>
</evidence>
<feature type="region of interest" description="Disordered" evidence="10">
    <location>
        <begin position="1146"/>
        <end position="1180"/>
    </location>
</feature>
<evidence type="ECO:0000256" key="3">
    <source>
        <dbReference type="ARBA" id="ARBA00022527"/>
    </source>
</evidence>
<dbReference type="PROSITE" id="PS50011">
    <property type="entry name" value="PROTEIN_KINASE_DOM"/>
    <property type="match status" value="1"/>
</dbReference>
<keyword evidence="5" id="KW-0547">Nucleotide-binding</keyword>
<keyword evidence="3" id="KW-0723">Serine/threonine-protein kinase</keyword>
<dbReference type="FunFam" id="1.10.510.10:FF:000028">
    <property type="entry name" value="serine/threonine-protein kinase D6PK-like"/>
    <property type="match status" value="1"/>
</dbReference>
<accession>A0A8T2XV71</accession>
<name>A0A8T2XV71_POPDE</name>
<dbReference type="Proteomes" id="UP000807159">
    <property type="component" value="Chromosome 10"/>
</dbReference>
<dbReference type="InterPro" id="IPR006121">
    <property type="entry name" value="HMA_dom"/>
</dbReference>
<keyword evidence="6" id="KW-0418">Kinase</keyword>
<dbReference type="AlphaFoldDB" id="A0A8T2XV71"/>
<dbReference type="Pfam" id="PF00069">
    <property type="entry name" value="Pkinase"/>
    <property type="match status" value="2"/>
</dbReference>
<comment type="catalytic activity">
    <reaction evidence="8">
        <text>L-threonyl-[protein] + ATP = O-phospho-L-threonyl-[protein] + ADP + H(+)</text>
        <dbReference type="Rhea" id="RHEA:46608"/>
        <dbReference type="Rhea" id="RHEA-COMP:11060"/>
        <dbReference type="Rhea" id="RHEA-COMP:11605"/>
        <dbReference type="ChEBI" id="CHEBI:15378"/>
        <dbReference type="ChEBI" id="CHEBI:30013"/>
        <dbReference type="ChEBI" id="CHEBI:30616"/>
        <dbReference type="ChEBI" id="CHEBI:61977"/>
        <dbReference type="ChEBI" id="CHEBI:456216"/>
        <dbReference type="EC" id="2.7.11.1"/>
    </reaction>
</comment>
<dbReference type="InterPro" id="IPR003719">
    <property type="entry name" value="Phenazine_PhzF-like"/>
</dbReference>
<dbReference type="Gene3D" id="3.30.200.20">
    <property type="entry name" value="Phosphorylase Kinase, domain 1"/>
    <property type="match status" value="1"/>
</dbReference>
<feature type="domain" description="Protein kinase" evidence="11">
    <location>
        <begin position="797"/>
        <end position="1125"/>
    </location>
</feature>
<feature type="domain" description="HMA" evidence="12">
    <location>
        <begin position="313"/>
        <end position="380"/>
    </location>
</feature>
<dbReference type="InterPro" id="IPR011009">
    <property type="entry name" value="Kinase-like_dom_sf"/>
</dbReference>
<organism evidence="13 14">
    <name type="scientific">Populus deltoides</name>
    <name type="common">Eastern poplar</name>
    <name type="synonym">Eastern cottonwood</name>
    <dbReference type="NCBI Taxonomy" id="3696"/>
    <lineage>
        <taxon>Eukaryota</taxon>
        <taxon>Viridiplantae</taxon>
        <taxon>Streptophyta</taxon>
        <taxon>Embryophyta</taxon>
        <taxon>Tracheophyta</taxon>
        <taxon>Spermatophyta</taxon>
        <taxon>Magnoliopsida</taxon>
        <taxon>eudicotyledons</taxon>
        <taxon>Gunneridae</taxon>
        <taxon>Pentapetalae</taxon>
        <taxon>rosids</taxon>
        <taxon>fabids</taxon>
        <taxon>Malpighiales</taxon>
        <taxon>Salicaceae</taxon>
        <taxon>Saliceae</taxon>
        <taxon>Populus</taxon>
    </lineage>
</organism>
<dbReference type="CDD" id="cd00371">
    <property type="entry name" value="HMA"/>
    <property type="match status" value="1"/>
</dbReference>
<evidence type="ECO:0000256" key="10">
    <source>
        <dbReference type="SAM" id="MobiDB-lite"/>
    </source>
</evidence>
<evidence type="ECO:0000313" key="13">
    <source>
        <dbReference type="EMBL" id="KAH8496745.1"/>
    </source>
</evidence>
<evidence type="ECO:0000256" key="8">
    <source>
        <dbReference type="ARBA" id="ARBA00047899"/>
    </source>
</evidence>
<keyword evidence="14" id="KW-1185">Reference proteome</keyword>
<proteinExistence type="inferred from homology"/>
<feature type="compositionally biased region" description="Polar residues" evidence="10">
    <location>
        <begin position="702"/>
        <end position="720"/>
    </location>
</feature>
<evidence type="ECO:0000256" key="5">
    <source>
        <dbReference type="ARBA" id="ARBA00022741"/>
    </source>
</evidence>
<dbReference type="SMART" id="SM00220">
    <property type="entry name" value="S_TKc"/>
    <property type="match status" value="1"/>
</dbReference>
<dbReference type="EMBL" id="JACEGQ020000010">
    <property type="protein sequence ID" value="KAH8496745.1"/>
    <property type="molecule type" value="Genomic_DNA"/>
</dbReference>
<dbReference type="GO" id="GO:0004674">
    <property type="term" value="F:protein serine/threonine kinase activity"/>
    <property type="evidence" value="ECO:0007669"/>
    <property type="project" value="UniProtKB-KW"/>
</dbReference>
<feature type="compositionally biased region" description="Basic and acidic residues" evidence="10">
    <location>
        <begin position="1156"/>
        <end position="1180"/>
    </location>
</feature>
<dbReference type="FunFam" id="3.30.200.20:FF:000032">
    <property type="entry name" value="Serine/threonine-protein kinase D6PK-like"/>
    <property type="match status" value="1"/>
</dbReference>
<dbReference type="Pfam" id="PF02567">
    <property type="entry name" value="PhzC-PhzF"/>
    <property type="match status" value="1"/>
</dbReference>
<evidence type="ECO:0000256" key="2">
    <source>
        <dbReference type="ARBA" id="ARBA00012513"/>
    </source>
</evidence>
<feature type="compositionally biased region" description="Low complexity" evidence="10">
    <location>
        <begin position="751"/>
        <end position="767"/>
    </location>
</feature>
<evidence type="ECO:0000256" key="7">
    <source>
        <dbReference type="ARBA" id="ARBA00022840"/>
    </source>
</evidence>
<dbReference type="SUPFAM" id="SSF54506">
    <property type="entry name" value="Diaminopimelate epimerase-like"/>
    <property type="match status" value="1"/>
</dbReference>
<comment type="caution">
    <text evidence="13">The sequence shown here is derived from an EMBL/GenBank/DDBJ whole genome shotgun (WGS) entry which is preliminary data.</text>
</comment>
<reference evidence="13" key="1">
    <citation type="journal article" date="2021" name="J. Hered.">
        <title>Genome Assembly of Salicaceae Populus deltoides (Eastern Cottonwood) I-69 Based on Nanopore Sequencing and Hi-C Technologies.</title>
        <authorList>
            <person name="Bai S."/>
            <person name="Wu H."/>
            <person name="Zhang J."/>
            <person name="Pan Z."/>
            <person name="Zhao W."/>
            <person name="Li Z."/>
            <person name="Tong C."/>
        </authorList>
    </citation>
    <scope>NUCLEOTIDE SEQUENCE</scope>
    <source>
        <tissue evidence="13">Leaf</tissue>
    </source>
</reference>
<evidence type="ECO:0000313" key="14">
    <source>
        <dbReference type="Proteomes" id="UP000807159"/>
    </source>
</evidence>
<feature type="region of interest" description="Disordered" evidence="10">
    <location>
        <begin position="687"/>
        <end position="722"/>
    </location>
</feature>
<evidence type="ECO:0000256" key="9">
    <source>
        <dbReference type="ARBA" id="ARBA00048679"/>
    </source>
</evidence>
<gene>
    <name evidence="13" type="ORF">H0E87_019481</name>
</gene>
<dbReference type="Gene3D" id="3.10.310.10">
    <property type="entry name" value="Diaminopimelate Epimerase, Chain A, domain 1"/>
    <property type="match status" value="2"/>
</dbReference>
<dbReference type="SUPFAM" id="SSF56112">
    <property type="entry name" value="Protein kinase-like (PK-like)"/>
    <property type="match status" value="1"/>
</dbReference>
<dbReference type="PANTHER" id="PTHR45637">
    <property type="entry name" value="FLIPPASE KINASE 1-RELATED"/>
    <property type="match status" value="1"/>
</dbReference>
<comment type="similarity">
    <text evidence="1">Belongs to the protein kinase superfamily. AGC Ser/Thr protein kinase family.</text>
</comment>
<dbReference type="InterPro" id="IPR008271">
    <property type="entry name" value="Ser/Thr_kinase_AS"/>
</dbReference>
<dbReference type="EC" id="2.7.11.1" evidence="2"/>
<dbReference type="InterPro" id="IPR000719">
    <property type="entry name" value="Prot_kinase_dom"/>
</dbReference>
<dbReference type="Gene3D" id="1.10.510.10">
    <property type="entry name" value="Transferase(Phosphotransferase) domain 1"/>
    <property type="match status" value="2"/>
</dbReference>
<dbReference type="GO" id="GO:0046872">
    <property type="term" value="F:metal ion binding"/>
    <property type="evidence" value="ECO:0007669"/>
    <property type="project" value="InterPro"/>
</dbReference>
<dbReference type="Gene3D" id="3.30.70.100">
    <property type="match status" value="1"/>
</dbReference>
<evidence type="ECO:0000256" key="1">
    <source>
        <dbReference type="ARBA" id="ARBA00009903"/>
    </source>
</evidence>
<dbReference type="SUPFAM" id="SSF55008">
    <property type="entry name" value="HMA, heavy metal-associated domain"/>
    <property type="match status" value="1"/>
</dbReference>
<dbReference type="InterPro" id="IPR036163">
    <property type="entry name" value="HMA_dom_sf"/>
</dbReference>
<evidence type="ECO:0000259" key="11">
    <source>
        <dbReference type="PROSITE" id="PS50011"/>
    </source>
</evidence>
<dbReference type="Pfam" id="PF00403">
    <property type="entry name" value="HMA"/>
    <property type="match status" value="1"/>
</dbReference>
<comment type="catalytic activity">
    <reaction evidence="9">
        <text>L-seryl-[protein] + ATP = O-phospho-L-seryl-[protein] + ADP + H(+)</text>
        <dbReference type="Rhea" id="RHEA:17989"/>
        <dbReference type="Rhea" id="RHEA-COMP:9863"/>
        <dbReference type="Rhea" id="RHEA-COMP:11604"/>
        <dbReference type="ChEBI" id="CHEBI:15378"/>
        <dbReference type="ChEBI" id="CHEBI:29999"/>
        <dbReference type="ChEBI" id="CHEBI:30616"/>
        <dbReference type="ChEBI" id="CHEBI:83421"/>
        <dbReference type="ChEBI" id="CHEBI:456216"/>
        <dbReference type="EC" id="2.7.11.1"/>
    </reaction>
</comment>
<evidence type="ECO:0000259" key="12">
    <source>
        <dbReference type="PROSITE" id="PS50846"/>
    </source>
</evidence>
<protein>
    <recommendedName>
        <fullName evidence="2">non-specific serine/threonine protein kinase</fullName>
        <ecNumber evidence="2">2.7.11.1</ecNumber>
    </recommendedName>
</protein>
<keyword evidence="4" id="KW-0808">Transferase</keyword>
<dbReference type="PROSITE" id="PS00108">
    <property type="entry name" value="PROTEIN_KINASE_ST"/>
    <property type="match status" value="1"/>
</dbReference>